<dbReference type="SUPFAM" id="SSF64288">
    <property type="entry name" value="Chorismate lyase-like"/>
    <property type="match status" value="1"/>
</dbReference>
<dbReference type="Pfam" id="PF07702">
    <property type="entry name" value="UTRA"/>
    <property type="match status" value="1"/>
</dbReference>
<evidence type="ECO:0000313" key="6">
    <source>
        <dbReference type="Proteomes" id="UP000199630"/>
    </source>
</evidence>
<protein>
    <submittedName>
        <fullName evidence="5">GntR family transcriptional regulator, phosphonate transport system regulatory protein</fullName>
    </submittedName>
</protein>
<dbReference type="InterPro" id="IPR036388">
    <property type="entry name" value="WH-like_DNA-bd_sf"/>
</dbReference>
<evidence type="ECO:0000256" key="3">
    <source>
        <dbReference type="ARBA" id="ARBA00023163"/>
    </source>
</evidence>
<dbReference type="PROSITE" id="PS50949">
    <property type="entry name" value="HTH_GNTR"/>
    <property type="match status" value="1"/>
</dbReference>
<dbReference type="STRING" id="588602.SAMN04487991_1902"/>
<dbReference type="OrthoDB" id="9800645at2"/>
<dbReference type="NCBIfam" id="TIGR02325">
    <property type="entry name" value="C_P_lyase_phnF"/>
    <property type="match status" value="1"/>
</dbReference>
<evidence type="ECO:0000313" key="5">
    <source>
        <dbReference type="EMBL" id="SFJ35398.1"/>
    </source>
</evidence>
<dbReference type="GO" id="GO:0003677">
    <property type="term" value="F:DNA binding"/>
    <property type="evidence" value="ECO:0007669"/>
    <property type="project" value="UniProtKB-KW"/>
</dbReference>
<dbReference type="SMART" id="SM00345">
    <property type="entry name" value="HTH_GNTR"/>
    <property type="match status" value="1"/>
</dbReference>
<dbReference type="InterPro" id="IPR012702">
    <property type="entry name" value="CP_lyase_PhnF"/>
</dbReference>
<dbReference type="SUPFAM" id="SSF46785">
    <property type="entry name" value="Winged helix' DNA-binding domain"/>
    <property type="match status" value="1"/>
</dbReference>
<dbReference type="AlphaFoldDB" id="A0A1I3QMT9"/>
<reference evidence="6" key="1">
    <citation type="submission" date="2016-10" db="EMBL/GenBank/DDBJ databases">
        <authorList>
            <person name="Varghese N."/>
            <person name="Submissions S."/>
        </authorList>
    </citation>
    <scope>NUCLEOTIDE SEQUENCE [LARGE SCALE GENOMIC DNA]</scope>
    <source>
        <strain evidence="6">DSM 26471</strain>
    </source>
</reference>
<dbReference type="Proteomes" id="UP000199630">
    <property type="component" value="Unassembled WGS sequence"/>
</dbReference>
<dbReference type="Gene3D" id="1.10.10.10">
    <property type="entry name" value="Winged helix-like DNA-binding domain superfamily/Winged helix DNA-binding domain"/>
    <property type="match status" value="1"/>
</dbReference>
<gene>
    <name evidence="5" type="ORF">SAMN04487991_1902</name>
</gene>
<dbReference type="InterPro" id="IPR011663">
    <property type="entry name" value="UTRA"/>
</dbReference>
<dbReference type="PANTHER" id="PTHR44846">
    <property type="entry name" value="MANNOSYL-D-GLYCERATE TRANSPORT/METABOLISM SYSTEM REPRESSOR MNGR-RELATED"/>
    <property type="match status" value="1"/>
</dbReference>
<name>A0A1I3QMT9_9RHOB</name>
<keyword evidence="2" id="KW-0238">DNA-binding</keyword>
<evidence type="ECO:0000256" key="1">
    <source>
        <dbReference type="ARBA" id="ARBA00023015"/>
    </source>
</evidence>
<keyword evidence="3" id="KW-0804">Transcription</keyword>
<dbReference type="Gene3D" id="3.40.1410.10">
    <property type="entry name" value="Chorismate lyase-like"/>
    <property type="match status" value="1"/>
</dbReference>
<organism evidence="5 6">
    <name type="scientific">Celeribacter neptunius</name>
    <dbReference type="NCBI Taxonomy" id="588602"/>
    <lineage>
        <taxon>Bacteria</taxon>
        <taxon>Pseudomonadati</taxon>
        <taxon>Pseudomonadota</taxon>
        <taxon>Alphaproteobacteria</taxon>
        <taxon>Rhodobacterales</taxon>
        <taxon>Roseobacteraceae</taxon>
        <taxon>Celeribacter</taxon>
    </lineage>
</organism>
<dbReference type="InterPro" id="IPR050679">
    <property type="entry name" value="Bact_HTH_transcr_reg"/>
</dbReference>
<dbReference type="EMBL" id="FORH01000003">
    <property type="protein sequence ID" value="SFJ35398.1"/>
    <property type="molecule type" value="Genomic_DNA"/>
</dbReference>
<dbReference type="CDD" id="cd07377">
    <property type="entry name" value="WHTH_GntR"/>
    <property type="match status" value="1"/>
</dbReference>
<dbReference type="GO" id="GO:0003700">
    <property type="term" value="F:DNA-binding transcription factor activity"/>
    <property type="evidence" value="ECO:0007669"/>
    <property type="project" value="InterPro"/>
</dbReference>
<dbReference type="RefSeq" id="WP_090060316.1">
    <property type="nucleotide sequence ID" value="NZ_FORH01000003.1"/>
</dbReference>
<keyword evidence="6" id="KW-1185">Reference proteome</keyword>
<dbReference type="SMART" id="SM00866">
    <property type="entry name" value="UTRA"/>
    <property type="match status" value="1"/>
</dbReference>
<dbReference type="InterPro" id="IPR036390">
    <property type="entry name" value="WH_DNA-bd_sf"/>
</dbReference>
<keyword evidence="1" id="KW-0805">Transcription regulation</keyword>
<dbReference type="InterPro" id="IPR000524">
    <property type="entry name" value="Tscrpt_reg_HTH_GntR"/>
</dbReference>
<evidence type="ECO:0000259" key="4">
    <source>
        <dbReference type="PROSITE" id="PS50949"/>
    </source>
</evidence>
<dbReference type="GO" id="GO:0045892">
    <property type="term" value="P:negative regulation of DNA-templated transcription"/>
    <property type="evidence" value="ECO:0007669"/>
    <property type="project" value="TreeGrafter"/>
</dbReference>
<proteinExistence type="predicted"/>
<dbReference type="PANTHER" id="PTHR44846:SF1">
    <property type="entry name" value="MANNOSYL-D-GLYCERATE TRANSPORT_METABOLISM SYSTEM REPRESSOR MNGR-RELATED"/>
    <property type="match status" value="1"/>
</dbReference>
<accession>A0A1I3QMT9</accession>
<dbReference type="PRINTS" id="PR00035">
    <property type="entry name" value="HTHGNTR"/>
</dbReference>
<evidence type="ECO:0000256" key="2">
    <source>
        <dbReference type="ARBA" id="ARBA00023125"/>
    </source>
</evidence>
<dbReference type="InterPro" id="IPR028978">
    <property type="entry name" value="Chorismate_lyase_/UTRA_dom_sf"/>
</dbReference>
<dbReference type="Pfam" id="PF00392">
    <property type="entry name" value="GntR"/>
    <property type="match status" value="1"/>
</dbReference>
<sequence length="241" mass="26216">MPRTPVWKSIAETLSEEIAKGHYRPGDKLPTEAKLASRFGVNRHTVRHALSDLTERGITRSRRGAGVFVQSAPVEYPIGKRVRFHQNIRATGRLPDKNVLRIETRPCDATEAAALALSEGDEVLVYEGLSLSGGAPIAHFISIFPTVRTPGLRAAFEEISSVTEALKSIGIGDYIRAETRVSAERASTTQALHLNLRDGEPLLRTVSLNTTPDGTPIERGITWFAGERVTLTVTPDSVTPG</sequence>
<feature type="domain" description="HTH gntR-type" evidence="4">
    <location>
        <begin position="4"/>
        <end position="72"/>
    </location>
</feature>